<dbReference type="SUPFAM" id="SSF56112">
    <property type="entry name" value="Protein kinase-like (PK-like)"/>
    <property type="match status" value="1"/>
</dbReference>
<name>A0AAD2D3M4_EUPCR</name>
<keyword evidence="2" id="KW-0808">Transferase</keyword>
<reference evidence="8" key="1">
    <citation type="submission" date="2023-07" db="EMBL/GenBank/DDBJ databases">
        <authorList>
            <consortium name="AG Swart"/>
            <person name="Singh M."/>
            <person name="Singh A."/>
            <person name="Seah K."/>
            <person name="Emmerich C."/>
        </authorList>
    </citation>
    <scope>NUCLEOTIDE SEQUENCE</scope>
    <source>
        <strain evidence="8">DP1</strain>
    </source>
</reference>
<feature type="compositionally biased region" description="Low complexity" evidence="6">
    <location>
        <begin position="158"/>
        <end position="168"/>
    </location>
</feature>
<feature type="region of interest" description="Disordered" evidence="6">
    <location>
        <begin position="280"/>
        <end position="330"/>
    </location>
</feature>
<evidence type="ECO:0000259" key="7">
    <source>
        <dbReference type="PROSITE" id="PS50011"/>
    </source>
</evidence>
<feature type="compositionally biased region" description="Basic and acidic residues" evidence="6">
    <location>
        <begin position="308"/>
        <end position="317"/>
    </location>
</feature>
<feature type="compositionally biased region" description="Basic and acidic residues" evidence="6">
    <location>
        <begin position="290"/>
        <end position="300"/>
    </location>
</feature>
<dbReference type="EMBL" id="CAMPGE010020636">
    <property type="protein sequence ID" value="CAI2378860.1"/>
    <property type="molecule type" value="Genomic_DNA"/>
</dbReference>
<dbReference type="AlphaFoldDB" id="A0AAD2D3M4"/>
<dbReference type="InterPro" id="IPR000719">
    <property type="entry name" value="Prot_kinase_dom"/>
</dbReference>
<dbReference type="GO" id="GO:0005524">
    <property type="term" value="F:ATP binding"/>
    <property type="evidence" value="ECO:0007669"/>
    <property type="project" value="UniProtKB-KW"/>
</dbReference>
<keyword evidence="1" id="KW-0723">Serine/threonine-protein kinase</keyword>
<keyword evidence="5" id="KW-0067">ATP-binding</keyword>
<evidence type="ECO:0000256" key="6">
    <source>
        <dbReference type="SAM" id="MobiDB-lite"/>
    </source>
</evidence>
<protein>
    <recommendedName>
        <fullName evidence="7">Protein kinase domain-containing protein</fullName>
    </recommendedName>
</protein>
<proteinExistence type="predicted"/>
<keyword evidence="9" id="KW-1185">Reference proteome</keyword>
<comment type="caution">
    <text evidence="8">The sequence shown here is derived from an EMBL/GenBank/DDBJ whole genome shotgun (WGS) entry which is preliminary data.</text>
</comment>
<keyword evidence="3" id="KW-0547">Nucleotide-binding</keyword>
<feature type="region of interest" description="Disordered" evidence="6">
    <location>
        <begin position="1"/>
        <end position="40"/>
    </location>
</feature>
<sequence length="633" mass="73501">MTASASSKSTIPHKSFSNFNSRLSSSEDEETAKEERDPEIKDILDFTNQFYQFYKKAKRNNKSTASKRIIQRPLSRFRMKPLSPSPSLRARLREKIETKPKFGRVHRRVRSKPKIITKSLQKTFKNKLSVVQRYVMNDTTGEEMKQRSFKKSKRNQTSNSKSGKSPSKPRIDLTKEVKPKEKEEKKDSVPNKIHKRRASILRNYSMQPRVSKYRRKMSSLNQLFESVQRMLNRNNPKINLVDQNGLPVMNESSAETLETGKNSSIKKNLKKKGNFTAKFRRTNNNPKVTRLGEEKRESKKQMQNCRSSDLRSVDDSSKQSIDNPFSPAPDSISGGFDQTFNSALLKQDFLKVQSKSGKRKSIDDFEILECLKIGNHSKVYSVLDKNMRKYALKVYKKYYIYSKETNTTLMDIKREKYCLRELRKNNFIVNLKSQFQDDKNFYLLTEYLSQENLEQRIKSKLGLSQGEISFYLSEIICALKSIHDSNIIYRNLMPDNVLFSKEGHVKLIDFGISKKFNSLNDSRTYTICGTPGYQSPEMLFGNGYNHKSDIWALGVTMCEVLGGALPFNSNDPVRIHCKVVNNEYMMPKNLKKEMKDLLKKIFVCFPEDRISLPEIMAHPAFSEIKWKEVMMLK</sequence>
<dbReference type="Gene3D" id="3.30.200.20">
    <property type="entry name" value="Phosphorylase Kinase, domain 1"/>
    <property type="match status" value="1"/>
</dbReference>
<organism evidence="8 9">
    <name type="scientific">Euplotes crassus</name>
    <dbReference type="NCBI Taxonomy" id="5936"/>
    <lineage>
        <taxon>Eukaryota</taxon>
        <taxon>Sar</taxon>
        <taxon>Alveolata</taxon>
        <taxon>Ciliophora</taxon>
        <taxon>Intramacronucleata</taxon>
        <taxon>Spirotrichea</taxon>
        <taxon>Hypotrichia</taxon>
        <taxon>Euplotida</taxon>
        <taxon>Euplotidae</taxon>
        <taxon>Moneuplotes</taxon>
    </lineage>
</organism>
<evidence type="ECO:0000313" key="8">
    <source>
        <dbReference type="EMBL" id="CAI2378860.1"/>
    </source>
</evidence>
<evidence type="ECO:0000313" key="9">
    <source>
        <dbReference type="Proteomes" id="UP001295684"/>
    </source>
</evidence>
<dbReference type="Pfam" id="PF00069">
    <property type="entry name" value="Pkinase"/>
    <property type="match status" value="1"/>
</dbReference>
<dbReference type="PANTHER" id="PTHR24351">
    <property type="entry name" value="RIBOSOMAL PROTEIN S6 KINASE"/>
    <property type="match status" value="1"/>
</dbReference>
<accession>A0AAD2D3M4</accession>
<dbReference type="PROSITE" id="PS50011">
    <property type="entry name" value="PROTEIN_KINASE_DOM"/>
    <property type="match status" value="1"/>
</dbReference>
<evidence type="ECO:0000256" key="5">
    <source>
        <dbReference type="ARBA" id="ARBA00022840"/>
    </source>
</evidence>
<gene>
    <name evidence="8" type="ORF">ECRASSUSDP1_LOCUS20260</name>
</gene>
<keyword evidence="4" id="KW-0418">Kinase</keyword>
<dbReference type="GO" id="GO:0004674">
    <property type="term" value="F:protein serine/threonine kinase activity"/>
    <property type="evidence" value="ECO:0007669"/>
    <property type="project" value="UniProtKB-KW"/>
</dbReference>
<dbReference type="Proteomes" id="UP001295684">
    <property type="component" value="Unassembled WGS sequence"/>
</dbReference>
<evidence type="ECO:0000256" key="1">
    <source>
        <dbReference type="ARBA" id="ARBA00022527"/>
    </source>
</evidence>
<feature type="compositionally biased region" description="Polar residues" evidence="6">
    <location>
        <begin position="1"/>
        <end position="12"/>
    </location>
</feature>
<feature type="compositionally biased region" description="Low complexity" evidence="6">
    <location>
        <begin position="15"/>
        <end position="24"/>
    </location>
</feature>
<dbReference type="Gene3D" id="1.10.510.10">
    <property type="entry name" value="Transferase(Phosphotransferase) domain 1"/>
    <property type="match status" value="1"/>
</dbReference>
<feature type="region of interest" description="Disordered" evidence="6">
    <location>
        <begin position="139"/>
        <end position="195"/>
    </location>
</feature>
<evidence type="ECO:0000256" key="3">
    <source>
        <dbReference type="ARBA" id="ARBA00022741"/>
    </source>
</evidence>
<dbReference type="InterPro" id="IPR011009">
    <property type="entry name" value="Kinase-like_dom_sf"/>
</dbReference>
<evidence type="ECO:0000256" key="4">
    <source>
        <dbReference type="ARBA" id="ARBA00022777"/>
    </source>
</evidence>
<feature type="domain" description="Protein kinase" evidence="7">
    <location>
        <begin position="365"/>
        <end position="621"/>
    </location>
</feature>
<feature type="compositionally biased region" description="Basic and acidic residues" evidence="6">
    <location>
        <begin position="169"/>
        <end position="189"/>
    </location>
</feature>
<evidence type="ECO:0000256" key="2">
    <source>
        <dbReference type="ARBA" id="ARBA00022679"/>
    </source>
</evidence>